<sequence length="411" mass="45197">MSAPASPFQVLSDDNRGPLITLVSVSFLIAAIIFVAAKVGSVIYFKQQQAAVNTPIWVALVLSIVEVVVMQKAVDHGVGRHADTLTTAAISTANKFTYVAQLLSIIVLALSKLSTTLLVWKLTPKRAIRTACKVTIGLTTAWAVFGLFAIAFQCQMPEPWVYTPEKCVGEGVLLYPVYALHVITEVIVVAIPFFMMRHVQLAWKKRVKILASFSARIWCVLIPLIYVFEWSNRFDSVVGMGIAHLSLLPPALRSSDTAWDIVHPAMINQAMMSTTVAIACMPTLYHIFAGLHSGLITTRLPDEVELSHPKSSGYINQSTIMGSKTGEVVREKKRNSFYADISRFGNVGSSVVTDITTSRHKTAISRRSSGSESTGSRRHLTQETTQDGVLKTVNIKVEVERDSHPSWLQSR</sequence>
<dbReference type="Pfam" id="PF20684">
    <property type="entry name" value="Fung_rhodopsin"/>
    <property type="match status" value="1"/>
</dbReference>
<feature type="region of interest" description="Disordered" evidence="1">
    <location>
        <begin position="358"/>
        <end position="388"/>
    </location>
</feature>
<dbReference type="PANTHER" id="PTHR38794:SF3">
    <property type="entry name" value="INTEGRAL MEMBRANE PROTEIN"/>
    <property type="match status" value="1"/>
</dbReference>
<accession>Q0CCF4</accession>
<evidence type="ECO:0000256" key="2">
    <source>
        <dbReference type="SAM" id="Phobius"/>
    </source>
</evidence>
<feature type="transmembrane region" description="Helical" evidence="2">
    <location>
        <begin position="20"/>
        <end position="44"/>
    </location>
</feature>
<evidence type="ECO:0000313" key="4">
    <source>
        <dbReference type="EMBL" id="EAU30762.1"/>
    </source>
</evidence>
<dbReference type="InterPro" id="IPR049326">
    <property type="entry name" value="Rhodopsin_dom_fungi"/>
</dbReference>
<reference evidence="5" key="1">
    <citation type="submission" date="2005-09" db="EMBL/GenBank/DDBJ databases">
        <title>Annotation of the Aspergillus terreus NIH2624 genome.</title>
        <authorList>
            <person name="Birren B.W."/>
            <person name="Lander E.S."/>
            <person name="Galagan J.E."/>
            <person name="Nusbaum C."/>
            <person name="Devon K."/>
            <person name="Henn M."/>
            <person name="Ma L.-J."/>
            <person name="Jaffe D.B."/>
            <person name="Butler J."/>
            <person name="Alvarez P."/>
            <person name="Gnerre S."/>
            <person name="Grabherr M."/>
            <person name="Kleber M."/>
            <person name="Mauceli E.W."/>
            <person name="Brockman W."/>
            <person name="Rounsley S."/>
            <person name="Young S.K."/>
            <person name="LaButti K."/>
            <person name="Pushparaj V."/>
            <person name="DeCaprio D."/>
            <person name="Crawford M."/>
            <person name="Koehrsen M."/>
            <person name="Engels R."/>
            <person name="Montgomery P."/>
            <person name="Pearson M."/>
            <person name="Howarth C."/>
            <person name="Larson L."/>
            <person name="Luoma S."/>
            <person name="White J."/>
            <person name="Alvarado L."/>
            <person name="Kodira C.D."/>
            <person name="Zeng Q."/>
            <person name="Oleary S."/>
            <person name="Yandava C."/>
            <person name="Denning D.W."/>
            <person name="Nierman W.C."/>
            <person name="Milne T."/>
            <person name="Madden K."/>
        </authorList>
    </citation>
    <scope>NUCLEOTIDE SEQUENCE [LARGE SCALE GENOMIC DNA]</scope>
    <source>
        <strain evidence="5">NIH 2624 / FGSC A1156</strain>
    </source>
</reference>
<protein>
    <recommendedName>
        <fullName evidence="3">Rhodopsin domain-containing protein</fullName>
    </recommendedName>
</protein>
<organism evidence="4 5">
    <name type="scientific">Aspergillus terreus (strain NIH 2624 / FGSC A1156)</name>
    <dbReference type="NCBI Taxonomy" id="341663"/>
    <lineage>
        <taxon>Eukaryota</taxon>
        <taxon>Fungi</taxon>
        <taxon>Dikarya</taxon>
        <taxon>Ascomycota</taxon>
        <taxon>Pezizomycotina</taxon>
        <taxon>Eurotiomycetes</taxon>
        <taxon>Eurotiomycetidae</taxon>
        <taxon>Eurotiales</taxon>
        <taxon>Aspergillaceae</taxon>
        <taxon>Aspergillus</taxon>
        <taxon>Aspergillus subgen. Circumdati</taxon>
    </lineage>
</organism>
<dbReference type="OrthoDB" id="3918601at2759"/>
<keyword evidence="2" id="KW-0812">Transmembrane</keyword>
<feature type="domain" description="Rhodopsin" evidence="3">
    <location>
        <begin position="54"/>
        <end position="288"/>
    </location>
</feature>
<feature type="transmembrane region" description="Helical" evidence="2">
    <location>
        <begin position="172"/>
        <end position="195"/>
    </location>
</feature>
<feature type="transmembrane region" description="Helical" evidence="2">
    <location>
        <begin position="207"/>
        <end position="228"/>
    </location>
</feature>
<dbReference type="GeneID" id="4323435"/>
<dbReference type="PANTHER" id="PTHR38794">
    <property type="entry name" value="INTEGRAL MEMBRANE PROTEIN"/>
    <property type="match status" value="1"/>
</dbReference>
<keyword evidence="2" id="KW-1133">Transmembrane helix</keyword>
<dbReference type="RefSeq" id="XP_001217216.1">
    <property type="nucleotide sequence ID" value="XM_001217215.1"/>
</dbReference>
<dbReference type="VEuPathDB" id="FungiDB:ATEG_08630"/>
<dbReference type="Proteomes" id="UP000007963">
    <property type="component" value="Unassembled WGS sequence"/>
</dbReference>
<dbReference type="HOGENOM" id="CLU_036632_0_1_1"/>
<keyword evidence="2" id="KW-0472">Membrane</keyword>
<dbReference type="OMA" id="MAWHKRV"/>
<dbReference type="AlphaFoldDB" id="Q0CCF4"/>
<proteinExistence type="predicted"/>
<evidence type="ECO:0000313" key="5">
    <source>
        <dbReference type="Proteomes" id="UP000007963"/>
    </source>
</evidence>
<evidence type="ECO:0000259" key="3">
    <source>
        <dbReference type="Pfam" id="PF20684"/>
    </source>
</evidence>
<gene>
    <name evidence="4" type="ORF">ATEG_08630</name>
</gene>
<feature type="transmembrane region" description="Helical" evidence="2">
    <location>
        <begin position="98"/>
        <end position="120"/>
    </location>
</feature>
<dbReference type="eggNOG" id="ENOG502SPG6">
    <property type="taxonomic scope" value="Eukaryota"/>
</dbReference>
<feature type="transmembrane region" description="Helical" evidence="2">
    <location>
        <begin position="132"/>
        <end position="152"/>
    </location>
</feature>
<feature type="compositionally biased region" description="Low complexity" evidence="1">
    <location>
        <begin position="365"/>
        <end position="374"/>
    </location>
</feature>
<evidence type="ECO:0000256" key="1">
    <source>
        <dbReference type="SAM" id="MobiDB-lite"/>
    </source>
</evidence>
<feature type="transmembrane region" description="Helical" evidence="2">
    <location>
        <begin position="56"/>
        <end position="74"/>
    </location>
</feature>
<name>Q0CCF4_ASPTN</name>
<dbReference type="EMBL" id="CH476606">
    <property type="protein sequence ID" value="EAU30762.1"/>
    <property type="molecule type" value="Genomic_DNA"/>
</dbReference>